<evidence type="ECO:0008006" key="3">
    <source>
        <dbReference type="Google" id="ProtNLM"/>
    </source>
</evidence>
<dbReference type="Gene3D" id="3.80.10.10">
    <property type="entry name" value="Ribonuclease Inhibitor"/>
    <property type="match status" value="1"/>
</dbReference>
<dbReference type="OrthoDB" id="2316528at2759"/>
<gene>
    <name evidence="1" type="ORF">RCL2_002785900</name>
</gene>
<dbReference type="EMBL" id="BLAL01000300">
    <property type="protein sequence ID" value="GET01451.1"/>
    <property type="molecule type" value="Genomic_DNA"/>
</dbReference>
<comment type="caution">
    <text evidence="1">The sequence shown here is derived from an EMBL/GenBank/DDBJ whole genome shotgun (WGS) entry which is preliminary data.</text>
</comment>
<evidence type="ECO:0000313" key="1">
    <source>
        <dbReference type="EMBL" id="GET01451.1"/>
    </source>
</evidence>
<dbReference type="SUPFAM" id="SSF52047">
    <property type="entry name" value="RNI-like"/>
    <property type="match status" value="1"/>
</dbReference>
<dbReference type="AlphaFoldDB" id="A0A8H3R2E2"/>
<accession>A0A8H3R2E2</accession>
<organism evidence="1 2">
    <name type="scientific">Rhizophagus clarus</name>
    <dbReference type="NCBI Taxonomy" id="94130"/>
    <lineage>
        <taxon>Eukaryota</taxon>
        <taxon>Fungi</taxon>
        <taxon>Fungi incertae sedis</taxon>
        <taxon>Mucoromycota</taxon>
        <taxon>Glomeromycotina</taxon>
        <taxon>Glomeromycetes</taxon>
        <taxon>Glomerales</taxon>
        <taxon>Glomeraceae</taxon>
        <taxon>Rhizophagus</taxon>
    </lineage>
</organism>
<reference evidence="1" key="1">
    <citation type="submission" date="2019-10" db="EMBL/GenBank/DDBJ databases">
        <title>Conservation and host-specific expression of non-tandemly repeated heterogenous ribosome RNA gene in arbuscular mycorrhizal fungi.</title>
        <authorList>
            <person name="Maeda T."/>
            <person name="Kobayashi Y."/>
            <person name="Nakagawa T."/>
            <person name="Ezawa T."/>
            <person name="Yamaguchi K."/>
            <person name="Bino T."/>
            <person name="Nishimoto Y."/>
            <person name="Shigenobu S."/>
            <person name="Kawaguchi M."/>
        </authorList>
    </citation>
    <scope>NUCLEOTIDE SEQUENCE</scope>
    <source>
        <strain evidence="1">HR1</strain>
    </source>
</reference>
<name>A0A8H3R2E2_9GLOM</name>
<sequence>MISHIDCLNIVIEYLEEDKVTLHSWLLVNRLWCRISVKILWRNIWKFKRINFTQVIGTLITCLPNESKDFLINNGVSLIPTSKPPLFNYASFFKVLKISSLLISDYSLYNSTKNLENHLIIQEILKMFMKQITSLKIMDLCLDPNYYNKFNCTNLINFPEAKDCLKNLSELSCSSHFNSNFFLQLSKICYNIESLDIVVEKVISNGLKDLIFSQNNLKSLSFARYFYVDEFDSDLNDYITTSNTLTKLDFLGISSTTFITTKIIFPNLKILKFTDCHLPENGIIEFLVNNGKNLEELMLNICNDSLNLTIAKYCSNLKSLYTQFSNHGIEILKMVFINCQRLEFIITHLCEGTYLGVKDLLEIVANYSPKDFHKLELHCHWDVKLGSKDLEPFFIGWKDRISQKPFSFIINSDKNFVNNNKNRKLIRKYKNLGVIEKFEIINCHFYEIYL</sequence>
<protein>
    <recommendedName>
        <fullName evidence="3">F-box domain-containing protein</fullName>
    </recommendedName>
</protein>
<evidence type="ECO:0000313" key="2">
    <source>
        <dbReference type="Proteomes" id="UP000615446"/>
    </source>
</evidence>
<dbReference type="Proteomes" id="UP000615446">
    <property type="component" value="Unassembled WGS sequence"/>
</dbReference>
<proteinExistence type="predicted"/>
<dbReference type="InterPro" id="IPR032675">
    <property type="entry name" value="LRR_dom_sf"/>
</dbReference>